<dbReference type="Proteomes" id="UP001597460">
    <property type="component" value="Unassembled WGS sequence"/>
</dbReference>
<protein>
    <recommendedName>
        <fullName evidence="3">DUF5723 domain-containing protein</fullName>
    </recommendedName>
</protein>
<name>A0ABW5JIS0_9BACT</name>
<gene>
    <name evidence="1" type="ORF">ACFSVN_07755</name>
</gene>
<proteinExistence type="predicted"/>
<reference evidence="2" key="1">
    <citation type="journal article" date="2019" name="Int. J. Syst. Evol. Microbiol.">
        <title>The Global Catalogue of Microorganisms (GCM) 10K type strain sequencing project: providing services to taxonomists for standard genome sequencing and annotation.</title>
        <authorList>
            <consortium name="The Broad Institute Genomics Platform"/>
            <consortium name="The Broad Institute Genome Sequencing Center for Infectious Disease"/>
            <person name="Wu L."/>
            <person name="Ma J."/>
        </authorList>
    </citation>
    <scope>NUCLEOTIDE SEQUENCE [LARGE SCALE GENOMIC DNA]</scope>
    <source>
        <strain evidence="2">KCTC 52042</strain>
    </source>
</reference>
<evidence type="ECO:0008006" key="3">
    <source>
        <dbReference type="Google" id="ProtNLM"/>
    </source>
</evidence>
<accession>A0ABW5JIS0</accession>
<dbReference type="EMBL" id="JBHULI010000024">
    <property type="protein sequence ID" value="MFD2532335.1"/>
    <property type="molecule type" value="Genomic_DNA"/>
</dbReference>
<keyword evidence="2" id="KW-1185">Reference proteome</keyword>
<evidence type="ECO:0000313" key="2">
    <source>
        <dbReference type="Proteomes" id="UP001597460"/>
    </source>
</evidence>
<evidence type="ECO:0000313" key="1">
    <source>
        <dbReference type="EMBL" id="MFD2532335.1"/>
    </source>
</evidence>
<sequence>MIKRILFPLIIFTAGISLLPLQAFSQNHSEQDLEYRKWRVTLFPPLSTNGLEAPQYTAKYSINILVGSHGGLDGGEIGGLVNYNKHYSHGFQLAGLGNISGGHMSGVNISGLGNFSKNDMSGIQVAGLTNFSGEDLEGIQVVGGLNIAGDNSSGLQFAGIGNIAKGDIEGLQGASILNAAWGDISGLQAAGIANIAKEDVEGLQAAGVFNFAGADISGLQAAAGANVALGNIEGLMASGGVNVARKDASGLLISGGLNIANNLEGASISGGANIARNLTGLQIAGLLNASQTATGLQIGLINVAKEFEGVPIGLISYYGNGRKNIDVRFSDGGFTDVGLTLGTHRVYNSALFGYNTLLDRDVYRIGLAVGLEKNINDSFQNWKNETMFVNQEFAVTHQFEDEWSKDLNLIYSYKFLVGKRFGNGFSLYGGPSFNAQITRVDGAKDYSWYSLWSPEWKGRDYQFWVGFTAGIRLFKQKAPLRFKDEFNNWDIDW</sequence>
<organism evidence="1 2">
    <name type="scientific">Gracilimonas halophila</name>
    <dbReference type="NCBI Taxonomy" id="1834464"/>
    <lineage>
        <taxon>Bacteria</taxon>
        <taxon>Pseudomonadati</taxon>
        <taxon>Balneolota</taxon>
        <taxon>Balneolia</taxon>
        <taxon>Balneolales</taxon>
        <taxon>Balneolaceae</taxon>
        <taxon>Gracilimonas</taxon>
    </lineage>
</organism>
<comment type="caution">
    <text evidence="1">The sequence shown here is derived from an EMBL/GenBank/DDBJ whole genome shotgun (WGS) entry which is preliminary data.</text>
</comment>
<dbReference type="RefSeq" id="WP_390300691.1">
    <property type="nucleotide sequence ID" value="NZ_JBHULI010000024.1"/>
</dbReference>